<dbReference type="InterPro" id="IPR000238">
    <property type="entry name" value="RbfA"/>
</dbReference>
<proteinExistence type="inferred from homology"/>
<keyword evidence="2" id="KW-0963">Cytoplasm</keyword>
<accession>A0A520MXA4</accession>
<dbReference type="InterPro" id="IPR023799">
    <property type="entry name" value="RbfA_dom_sf"/>
</dbReference>
<comment type="caution">
    <text evidence="3">The sequence shown here is derived from an EMBL/GenBank/DDBJ whole genome shotgun (WGS) entry which is preliminary data.</text>
</comment>
<keyword evidence="1 2" id="KW-0690">Ribosome biogenesis</keyword>
<dbReference type="InterPro" id="IPR020053">
    <property type="entry name" value="Ribosome-bd_factorA_CS"/>
</dbReference>
<dbReference type="PANTHER" id="PTHR33515">
    <property type="entry name" value="RIBOSOME-BINDING FACTOR A, CHLOROPLASTIC-RELATED"/>
    <property type="match status" value="1"/>
</dbReference>
<gene>
    <name evidence="2 3" type="primary">rbfA</name>
    <name evidence="3" type="ORF">EVA92_04365</name>
</gene>
<dbReference type="AlphaFoldDB" id="A0A520MXA4"/>
<comment type="subcellular location">
    <subcellularLocation>
        <location evidence="2">Cytoplasm</location>
    </subcellularLocation>
</comment>
<protein>
    <recommendedName>
        <fullName evidence="2">Ribosome-binding factor A</fullName>
    </recommendedName>
</protein>
<comment type="similarity">
    <text evidence="2">Belongs to the RbfA family.</text>
</comment>
<reference evidence="3 4" key="1">
    <citation type="submission" date="2019-02" db="EMBL/GenBank/DDBJ databases">
        <title>Prokaryotic population dynamics and viral predation in marine succession experiment using metagenomics: the confinement effect.</title>
        <authorList>
            <person name="Haro-Moreno J.M."/>
            <person name="Rodriguez-Valera F."/>
            <person name="Lopez-Perez M."/>
        </authorList>
    </citation>
    <scope>NUCLEOTIDE SEQUENCE [LARGE SCALE GENOMIC DNA]</scope>
    <source>
        <strain evidence="3">MED-G159</strain>
    </source>
</reference>
<organism evidence="3 4">
    <name type="scientific">SAR86 cluster bacterium</name>
    <dbReference type="NCBI Taxonomy" id="2030880"/>
    <lineage>
        <taxon>Bacteria</taxon>
        <taxon>Pseudomonadati</taxon>
        <taxon>Pseudomonadota</taxon>
        <taxon>Gammaproteobacteria</taxon>
        <taxon>SAR86 cluster</taxon>
    </lineage>
</organism>
<dbReference type="HAMAP" id="MF_00003">
    <property type="entry name" value="RbfA"/>
    <property type="match status" value="1"/>
</dbReference>
<evidence type="ECO:0000256" key="1">
    <source>
        <dbReference type="ARBA" id="ARBA00022517"/>
    </source>
</evidence>
<evidence type="ECO:0000313" key="3">
    <source>
        <dbReference type="EMBL" id="RZO25834.1"/>
    </source>
</evidence>
<dbReference type="SUPFAM" id="SSF89919">
    <property type="entry name" value="Ribosome-binding factor A, RbfA"/>
    <property type="match status" value="1"/>
</dbReference>
<dbReference type="Proteomes" id="UP000315825">
    <property type="component" value="Unassembled WGS sequence"/>
</dbReference>
<comment type="function">
    <text evidence="2">One of several proteins that assist in the late maturation steps of the functional core of the 30S ribosomal subunit. Associates with free 30S ribosomal subunits (but not with 30S subunits that are part of 70S ribosomes or polysomes). Required for efficient processing of 16S rRNA. May interact with the 5'-terminal helix region of 16S rRNA.</text>
</comment>
<dbReference type="NCBIfam" id="TIGR00082">
    <property type="entry name" value="rbfA"/>
    <property type="match status" value="1"/>
</dbReference>
<evidence type="ECO:0000256" key="2">
    <source>
        <dbReference type="HAMAP-Rule" id="MF_00003"/>
    </source>
</evidence>
<name>A0A520MXA4_9GAMM</name>
<dbReference type="GO" id="GO:0005829">
    <property type="term" value="C:cytosol"/>
    <property type="evidence" value="ECO:0007669"/>
    <property type="project" value="TreeGrafter"/>
</dbReference>
<dbReference type="EMBL" id="SHBE01000009">
    <property type="protein sequence ID" value="RZO25834.1"/>
    <property type="molecule type" value="Genomic_DNA"/>
</dbReference>
<dbReference type="GO" id="GO:0030490">
    <property type="term" value="P:maturation of SSU-rRNA"/>
    <property type="evidence" value="ECO:0007669"/>
    <property type="project" value="UniProtKB-UniRule"/>
</dbReference>
<dbReference type="Pfam" id="PF02033">
    <property type="entry name" value="RBFA"/>
    <property type="match status" value="1"/>
</dbReference>
<comment type="subunit">
    <text evidence="2">Monomer. Binds 30S ribosomal subunits, but not 50S ribosomal subunits or 70S ribosomes.</text>
</comment>
<dbReference type="InterPro" id="IPR015946">
    <property type="entry name" value="KH_dom-like_a/b"/>
</dbReference>
<dbReference type="PANTHER" id="PTHR33515:SF1">
    <property type="entry name" value="RIBOSOME-BINDING FACTOR A, CHLOROPLASTIC-RELATED"/>
    <property type="match status" value="1"/>
</dbReference>
<dbReference type="PROSITE" id="PS01319">
    <property type="entry name" value="RBFA"/>
    <property type="match status" value="1"/>
</dbReference>
<dbReference type="GO" id="GO:0043024">
    <property type="term" value="F:ribosomal small subunit binding"/>
    <property type="evidence" value="ECO:0007669"/>
    <property type="project" value="TreeGrafter"/>
</dbReference>
<dbReference type="Gene3D" id="3.30.300.20">
    <property type="match status" value="1"/>
</dbReference>
<sequence length="113" mass="13369">MEKDRIVRINDNLKKEIATFIQNSQLKDNLGFLSVNHVDTSRDLSIAKVFISTFQSEKSKSELIEFLNENSWKIRKELARILPLKKVPNLKFFYDDHLDEVRYIDSLIKNKNQ</sequence>
<evidence type="ECO:0000313" key="4">
    <source>
        <dbReference type="Proteomes" id="UP000315825"/>
    </source>
</evidence>